<comment type="caution">
    <text evidence="1">The sequence shown here is derived from an EMBL/GenBank/DDBJ whole genome shotgun (WGS) entry which is preliminary data.</text>
</comment>
<protein>
    <submittedName>
        <fullName evidence="1">Uncharacterized protein</fullName>
    </submittedName>
</protein>
<proteinExistence type="predicted"/>
<keyword evidence="2" id="KW-1185">Reference proteome</keyword>
<evidence type="ECO:0000313" key="1">
    <source>
        <dbReference type="EMBL" id="GAB40519.1"/>
    </source>
</evidence>
<name>H5U461_9ACTN</name>
<dbReference type="Proteomes" id="UP000005845">
    <property type="component" value="Unassembled WGS sequence"/>
</dbReference>
<dbReference type="EMBL" id="BAFC01000101">
    <property type="protein sequence ID" value="GAB40519.1"/>
    <property type="molecule type" value="Genomic_DNA"/>
</dbReference>
<dbReference type="AlphaFoldDB" id="H5U461"/>
<evidence type="ECO:0000313" key="2">
    <source>
        <dbReference type="Proteomes" id="UP000005845"/>
    </source>
</evidence>
<accession>H5U461</accession>
<gene>
    <name evidence="1" type="ORF">GOSPT_103_00960</name>
</gene>
<reference evidence="1 2" key="1">
    <citation type="submission" date="2012-02" db="EMBL/GenBank/DDBJ databases">
        <title>Whole genome shotgun sequence of Gordonia sputi NBRC 100414.</title>
        <authorList>
            <person name="Yoshida I."/>
            <person name="Hosoyama A."/>
            <person name="Tsuchikane K."/>
            <person name="Katsumata H."/>
            <person name="Yamazaki S."/>
            <person name="Fujita N."/>
        </authorList>
    </citation>
    <scope>NUCLEOTIDE SEQUENCE [LARGE SCALE GENOMIC DNA]</scope>
    <source>
        <strain evidence="1 2">NBRC 100414</strain>
    </source>
</reference>
<sequence>MLTRARITATDVAALEADTQMGPVLLAELHAVFADADVAVGGTWVGCRVDSDLRELRTSGLDAPGFATGVTGTGT</sequence>
<organism evidence="1 2">
    <name type="scientific">Gordonia sputi NBRC 100414</name>
    <dbReference type="NCBI Taxonomy" id="1089453"/>
    <lineage>
        <taxon>Bacteria</taxon>
        <taxon>Bacillati</taxon>
        <taxon>Actinomycetota</taxon>
        <taxon>Actinomycetes</taxon>
        <taxon>Mycobacteriales</taxon>
        <taxon>Gordoniaceae</taxon>
        <taxon>Gordonia</taxon>
    </lineage>
</organism>